<reference evidence="4 5" key="1">
    <citation type="submission" date="2013-08" db="EMBL/GenBank/DDBJ databases">
        <title>The genome sequence of Knoellia aerolata.</title>
        <authorList>
            <person name="Zhu W."/>
            <person name="Wang G."/>
        </authorList>
    </citation>
    <scope>NUCLEOTIDE SEQUENCE [LARGE SCALE GENOMIC DNA]</scope>
    <source>
        <strain evidence="4 5">DSM 18566</strain>
    </source>
</reference>
<keyword evidence="2" id="KW-1133">Transmembrane helix</keyword>
<accession>A0A0A0JVZ8</accession>
<feature type="compositionally biased region" description="Basic and acidic residues" evidence="1">
    <location>
        <begin position="74"/>
        <end position="86"/>
    </location>
</feature>
<evidence type="ECO:0000259" key="3">
    <source>
        <dbReference type="Pfam" id="PF20059"/>
    </source>
</evidence>
<dbReference type="STRING" id="1385519.N801_15215"/>
<keyword evidence="2" id="KW-0812">Transmembrane</keyword>
<feature type="region of interest" description="Disordered" evidence="1">
    <location>
        <begin position="59"/>
        <end position="86"/>
    </location>
</feature>
<name>A0A0A0JVZ8_9MICO</name>
<dbReference type="OrthoDB" id="4775046at2"/>
<dbReference type="AlphaFoldDB" id="A0A0A0JVZ8"/>
<evidence type="ECO:0000313" key="5">
    <source>
        <dbReference type="Proteomes" id="UP000030013"/>
    </source>
</evidence>
<evidence type="ECO:0000256" key="1">
    <source>
        <dbReference type="SAM" id="MobiDB-lite"/>
    </source>
</evidence>
<feature type="domain" description="DUF6458" evidence="3">
    <location>
        <begin position="1"/>
        <end position="64"/>
    </location>
</feature>
<dbReference type="EMBL" id="AVPL01000047">
    <property type="protein sequence ID" value="KGN40267.1"/>
    <property type="molecule type" value="Genomic_DNA"/>
</dbReference>
<evidence type="ECO:0000256" key="2">
    <source>
        <dbReference type="SAM" id="Phobius"/>
    </source>
</evidence>
<organism evidence="4 5">
    <name type="scientific">Knoellia aerolata DSM 18566</name>
    <dbReference type="NCBI Taxonomy" id="1385519"/>
    <lineage>
        <taxon>Bacteria</taxon>
        <taxon>Bacillati</taxon>
        <taxon>Actinomycetota</taxon>
        <taxon>Actinomycetes</taxon>
        <taxon>Micrococcales</taxon>
        <taxon>Intrasporangiaceae</taxon>
        <taxon>Knoellia</taxon>
    </lineage>
</organism>
<dbReference type="InterPro" id="IPR045597">
    <property type="entry name" value="DUF6458"/>
</dbReference>
<proteinExistence type="predicted"/>
<sequence>MYIGLGIVLIVIGAILAFVLQVDIPGMDDGMLGWILIAAGVLAILLSFAMRGRTRPAGYTATRSSQVDPVSGSRVDETRVDPDSRL</sequence>
<gene>
    <name evidence="4" type="ORF">N801_15215</name>
</gene>
<dbReference type="eggNOG" id="ENOG5033B4D">
    <property type="taxonomic scope" value="Bacteria"/>
</dbReference>
<dbReference type="Proteomes" id="UP000030013">
    <property type="component" value="Unassembled WGS sequence"/>
</dbReference>
<keyword evidence="5" id="KW-1185">Reference proteome</keyword>
<feature type="transmembrane region" description="Helical" evidence="2">
    <location>
        <begin position="31"/>
        <end position="50"/>
    </location>
</feature>
<comment type="caution">
    <text evidence="4">The sequence shown here is derived from an EMBL/GenBank/DDBJ whole genome shotgun (WGS) entry which is preliminary data.</text>
</comment>
<dbReference type="RefSeq" id="WP_035939292.1">
    <property type="nucleotide sequence ID" value="NZ_AVPL01000047.1"/>
</dbReference>
<protein>
    <recommendedName>
        <fullName evidence="3">DUF6458 domain-containing protein</fullName>
    </recommendedName>
</protein>
<evidence type="ECO:0000313" key="4">
    <source>
        <dbReference type="EMBL" id="KGN40267.1"/>
    </source>
</evidence>
<dbReference type="Pfam" id="PF20059">
    <property type="entry name" value="DUF6458"/>
    <property type="match status" value="1"/>
</dbReference>
<keyword evidence="2" id="KW-0472">Membrane</keyword>